<dbReference type="Proteomes" id="UP000694415">
    <property type="component" value="Unplaced"/>
</dbReference>
<dbReference type="Ensembl" id="ENSMSIT00000044796.1">
    <property type="protein sequence ID" value="ENSMSIP00000035566.1"/>
    <property type="gene ID" value="ENSMSIG00000029601.1"/>
</dbReference>
<reference evidence="3" key="2">
    <citation type="submission" date="2025-09" db="UniProtKB">
        <authorList>
            <consortium name="Ensembl"/>
        </authorList>
    </citation>
    <scope>IDENTIFICATION</scope>
</reference>
<dbReference type="PANTHER" id="PTHR46449">
    <property type="entry name" value="ZGC:158260"/>
    <property type="match status" value="1"/>
</dbReference>
<evidence type="ECO:0000313" key="4">
    <source>
        <dbReference type="Proteomes" id="UP000694415"/>
    </source>
</evidence>
<keyword evidence="4" id="KW-1185">Reference proteome</keyword>
<feature type="region of interest" description="Disordered" evidence="2">
    <location>
        <begin position="1"/>
        <end position="39"/>
    </location>
</feature>
<dbReference type="PANTHER" id="PTHR46449:SF1">
    <property type="entry name" value="FAMILY WITH SEQUENCE SIMILARITY 47, MEMBER A-RELATED"/>
    <property type="match status" value="1"/>
</dbReference>
<organism evidence="3 4">
    <name type="scientific">Mus spicilegus</name>
    <name type="common">Mound-building mouse</name>
    <dbReference type="NCBI Taxonomy" id="10103"/>
    <lineage>
        <taxon>Eukaryota</taxon>
        <taxon>Metazoa</taxon>
        <taxon>Chordata</taxon>
        <taxon>Craniata</taxon>
        <taxon>Vertebrata</taxon>
        <taxon>Euteleostomi</taxon>
        <taxon>Mammalia</taxon>
        <taxon>Eutheria</taxon>
        <taxon>Euarchontoglires</taxon>
        <taxon>Glires</taxon>
        <taxon>Rodentia</taxon>
        <taxon>Myomorpha</taxon>
        <taxon>Muroidea</taxon>
        <taxon>Muridae</taxon>
        <taxon>Murinae</taxon>
        <taxon>Mus</taxon>
        <taxon>Mus</taxon>
    </lineage>
</organism>
<dbReference type="AlphaFoldDB" id="A0A8C6IHC7"/>
<evidence type="ECO:0000256" key="1">
    <source>
        <dbReference type="ARBA" id="ARBA00005277"/>
    </source>
</evidence>
<evidence type="ECO:0000256" key="2">
    <source>
        <dbReference type="SAM" id="MobiDB-lite"/>
    </source>
</evidence>
<dbReference type="GO" id="GO:0000785">
    <property type="term" value="C:chromatin"/>
    <property type="evidence" value="ECO:0007669"/>
    <property type="project" value="TreeGrafter"/>
</dbReference>
<dbReference type="GeneTree" id="ENSGT00940000163515"/>
<protein>
    <submittedName>
        <fullName evidence="3">RIKEN cDNA 4930480E11 gene</fullName>
    </submittedName>
</protein>
<proteinExistence type="inferred from homology"/>
<accession>A0A8C6IHC7</accession>
<sequence>MGDQRLPENQLPRLPRCKPVLKHKTEQQTSTPFMEDHHQQFSQEELDDFTTDYEPHEEIPSQTIQGPVFPRISHKLSSTATKMNQRKLPKDLGLFSSISMGQQGIRRPQYKLDHLSQMEDDAEDYSINLKEQPKCDQNLNKWPSFKNKMKVNMNSKHGKKLHNLHPPENSRLGQKKFLPTHTSRNKNLLDPLNYRCTQRGGDNTHELNEAMGNLDVLQQFDMDYGNQPTYDEFSDKIISLLPSKLKYFRGLTKENGIKLCKQISKFDMKVQKPHDLSLSTKEKFKHGPSYQKVKQLKTQAVKEPLNDPKSLPEIEGKNVCKPDVLENLYGAIAFKDFIVHKGYDMPGILQKLFMKKGWNYNSVNTPIPSVLKYHEMIQKKMDDEDDENSGNELY</sequence>
<reference evidence="3" key="1">
    <citation type="submission" date="2025-08" db="UniProtKB">
        <authorList>
            <consortium name="Ensembl"/>
        </authorList>
    </citation>
    <scope>IDENTIFICATION</scope>
</reference>
<name>A0A8C6IHC7_MUSSI</name>
<dbReference type="InterPro" id="IPR032743">
    <property type="entry name" value="FAM47"/>
</dbReference>
<comment type="similarity">
    <text evidence="1">Belongs to the FAM47 family.</text>
</comment>
<dbReference type="GO" id="GO:0045815">
    <property type="term" value="P:transcription initiation-coupled chromatin remodeling"/>
    <property type="evidence" value="ECO:0007669"/>
    <property type="project" value="TreeGrafter"/>
</dbReference>
<evidence type="ECO:0000313" key="3">
    <source>
        <dbReference type="Ensembl" id="ENSMSIP00000035566.1"/>
    </source>
</evidence>